<gene>
    <name evidence="2" type="ORF">EXIGLDRAFT_512466</name>
</gene>
<protein>
    <submittedName>
        <fullName evidence="2">Uncharacterized protein</fullName>
    </submittedName>
</protein>
<accession>A0A165PF27</accession>
<evidence type="ECO:0000256" key="1">
    <source>
        <dbReference type="SAM" id="Phobius"/>
    </source>
</evidence>
<dbReference type="AlphaFoldDB" id="A0A165PF27"/>
<dbReference type="Proteomes" id="UP000077266">
    <property type="component" value="Unassembled WGS sequence"/>
</dbReference>
<dbReference type="EMBL" id="KV425890">
    <property type="protein sequence ID" value="KZW02083.1"/>
    <property type="molecule type" value="Genomic_DNA"/>
</dbReference>
<evidence type="ECO:0000313" key="3">
    <source>
        <dbReference type="Proteomes" id="UP000077266"/>
    </source>
</evidence>
<keyword evidence="1" id="KW-1133">Transmembrane helix</keyword>
<keyword evidence="3" id="KW-1185">Reference proteome</keyword>
<reference evidence="2 3" key="1">
    <citation type="journal article" date="2016" name="Mol. Biol. Evol.">
        <title>Comparative Genomics of Early-Diverging Mushroom-Forming Fungi Provides Insights into the Origins of Lignocellulose Decay Capabilities.</title>
        <authorList>
            <person name="Nagy L.G."/>
            <person name="Riley R."/>
            <person name="Tritt A."/>
            <person name="Adam C."/>
            <person name="Daum C."/>
            <person name="Floudas D."/>
            <person name="Sun H."/>
            <person name="Yadav J.S."/>
            <person name="Pangilinan J."/>
            <person name="Larsson K.H."/>
            <person name="Matsuura K."/>
            <person name="Barry K."/>
            <person name="Labutti K."/>
            <person name="Kuo R."/>
            <person name="Ohm R.A."/>
            <person name="Bhattacharya S.S."/>
            <person name="Shirouzu T."/>
            <person name="Yoshinaga Y."/>
            <person name="Martin F.M."/>
            <person name="Grigoriev I.V."/>
            <person name="Hibbett D.S."/>
        </authorList>
    </citation>
    <scope>NUCLEOTIDE SEQUENCE [LARGE SCALE GENOMIC DNA]</scope>
    <source>
        <strain evidence="2 3">HHB12029</strain>
    </source>
</reference>
<name>A0A165PF27_EXIGL</name>
<feature type="transmembrane region" description="Helical" evidence="1">
    <location>
        <begin position="41"/>
        <end position="64"/>
    </location>
</feature>
<sequence length="142" mass="15632">MPHLRSSLHSIISVSLQTYTQKYTTVRTFRVAVRRTLQPRFTFCAGPVILSLLGPAALAVLLIAVTCVNRLSGGCITLTRPPSYSGIVDIARRHNPATVTQVRFELGWLGAVIFLQYSAALVFTALYLMAFKCAAGMSRWDL</sequence>
<organism evidence="2 3">
    <name type="scientific">Exidia glandulosa HHB12029</name>
    <dbReference type="NCBI Taxonomy" id="1314781"/>
    <lineage>
        <taxon>Eukaryota</taxon>
        <taxon>Fungi</taxon>
        <taxon>Dikarya</taxon>
        <taxon>Basidiomycota</taxon>
        <taxon>Agaricomycotina</taxon>
        <taxon>Agaricomycetes</taxon>
        <taxon>Auriculariales</taxon>
        <taxon>Exidiaceae</taxon>
        <taxon>Exidia</taxon>
    </lineage>
</organism>
<evidence type="ECO:0000313" key="2">
    <source>
        <dbReference type="EMBL" id="KZW02083.1"/>
    </source>
</evidence>
<proteinExistence type="predicted"/>
<keyword evidence="1" id="KW-0812">Transmembrane</keyword>
<keyword evidence="1" id="KW-0472">Membrane</keyword>
<dbReference type="OrthoDB" id="10642193at2759"/>
<feature type="transmembrane region" description="Helical" evidence="1">
    <location>
        <begin position="106"/>
        <end position="130"/>
    </location>
</feature>
<dbReference type="InParanoid" id="A0A165PF27"/>